<proteinExistence type="predicted"/>
<name>A0A6A6W890_9PEZI</name>
<protein>
    <submittedName>
        <fullName evidence="2">Uncharacterized protein</fullName>
    </submittedName>
</protein>
<dbReference type="RefSeq" id="XP_033600248.1">
    <property type="nucleotide sequence ID" value="XM_033745564.1"/>
</dbReference>
<gene>
    <name evidence="2" type="ORF">EJ05DRAFT_486805</name>
</gene>
<reference evidence="2" key="1">
    <citation type="journal article" date="2020" name="Stud. Mycol.">
        <title>101 Dothideomycetes genomes: a test case for predicting lifestyles and emergence of pathogens.</title>
        <authorList>
            <person name="Haridas S."/>
            <person name="Albert R."/>
            <person name="Binder M."/>
            <person name="Bloem J."/>
            <person name="Labutti K."/>
            <person name="Salamov A."/>
            <person name="Andreopoulos B."/>
            <person name="Baker S."/>
            <person name="Barry K."/>
            <person name="Bills G."/>
            <person name="Bluhm B."/>
            <person name="Cannon C."/>
            <person name="Castanera R."/>
            <person name="Culley D."/>
            <person name="Daum C."/>
            <person name="Ezra D."/>
            <person name="Gonzalez J."/>
            <person name="Henrissat B."/>
            <person name="Kuo A."/>
            <person name="Liang C."/>
            <person name="Lipzen A."/>
            <person name="Lutzoni F."/>
            <person name="Magnuson J."/>
            <person name="Mondo S."/>
            <person name="Nolan M."/>
            <person name="Ohm R."/>
            <person name="Pangilinan J."/>
            <person name="Park H.-J."/>
            <person name="Ramirez L."/>
            <person name="Alfaro M."/>
            <person name="Sun H."/>
            <person name="Tritt A."/>
            <person name="Yoshinaga Y."/>
            <person name="Zwiers L.-H."/>
            <person name="Turgeon B."/>
            <person name="Goodwin S."/>
            <person name="Spatafora J."/>
            <person name="Crous P."/>
            <person name="Grigoriev I."/>
        </authorList>
    </citation>
    <scope>NUCLEOTIDE SEQUENCE</scope>
    <source>
        <strain evidence="2">CBS 121739</strain>
    </source>
</reference>
<dbReference type="Proteomes" id="UP000799437">
    <property type="component" value="Unassembled WGS sequence"/>
</dbReference>
<dbReference type="EMBL" id="ML996573">
    <property type="protein sequence ID" value="KAF2757797.1"/>
    <property type="molecule type" value="Genomic_DNA"/>
</dbReference>
<dbReference type="GeneID" id="54486618"/>
<evidence type="ECO:0000256" key="1">
    <source>
        <dbReference type="SAM" id="MobiDB-lite"/>
    </source>
</evidence>
<evidence type="ECO:0000313" key="2">
    <source>
        <dbReference type="EMBL" id="KAF2757797.1"/>
    </source>
</evidence>
<evidence type="ECO:0000313" key="3">
    <source>
        <dbReference type="Proteomes" id="UP000799437"/>
    </source>
</evidence>
<sequence length="672" mass="75180">MAMPNSFQDDINYHKQSHSQFTFPTRPSRVRAVPDSSNLLLSPGIRRVESSPPVVMGTPSPPLLPTNATLRVRKRRIERSLTAYDAAQSDDSRYTFPPAHQDDQRLNQYDETSMGPSNDLPAHQADHRGNVTRSDAAVISDKENIPVYFRELNNEDFPVSLQRRESGKRKAFVKMLDGAKSKYPRLSQRSFTTTGLIRRSSTKTATDPALKPGNLSLKHSSLGVDSQTKSIFEPSMSSDRIRRDGTKSTDLRLMNMGACTMETSQVDDHCEAPLEHCPADIPQHSQALLSMQLHILSEISVLNADDDESFWIAIEAEAVLHNSAHAQHHTMLNDPVVFGELCDVVVTIEACQGCTIRTVIGSKNEAVLRAHQTMLIMVRVEVGRRQPAVHDQNSFSLEDKLSELDIAFHELETLLGESLNPMLFIQCRYRHTLLPDHSEVSTQEACFLRRTSCGSLWAVPSEDDGGKSRLHAKVLHEKLIFALATELLAVQALSELDQSFTASRPCACPDYLEMARRSLQVHLATHGDECVTDKEDVLARLSPPQPRLPRFSHETYDKPFRGLAGVFQRPPTHVILPLGGLKSTESAARHSADDDVDHAQEIWRHMRNRSKGDETPLRPRKEALRELQNLDKPLWEIRKLALQNKRSVGADTLRSLAASTRGFGDGTHGPWL</sequence>
<accession>A0A6A6W890</accession>
<dbReference type="AlphaFoldDB" id="A0A6A6W890"/>
<organism evidence="2 3">
    <name type="scientific">Pseudovirgaria hyperparasitica</name>
    <dbReference type="NCBI Taxonomy" id="470096"/>
    <lineage>
        <taxon>Eukaryota</taxon>
        <taxon>Fungi</taxon>
        <taxon>Dikarya</taxon>
        <taxon>Ascomycota</taxon>
        <taxon>Pezizomycotina</taxon>
        <taxon>Dothideomycetes</taxon>
        <taxon>Dothideomycetes incertae sedis</taxon>
        <taxon>Acrospermales</taxon>
        <taxon>Acrospermaceae</taxon>
        <taxon>Pseudovirgaria</taxon>
    </lineage>
</organism>
<dbReference type="OrthoDB" id="5596422at2759"/>
<feature type="region of interest" description="Disordered" evidence="1">
    <location>
        <begin position="197"/>
        <end position="221"/>
    </location>
</feature>
<keyword evidence="3" id="KW-1185">Reference proteome</keyword>